<evidence type="ECO:0000313" key="2">
    <source>
        <dbReference type="EMBL" id="MFC4654759.1"/>
    </source>
</evidence>
<dbReference type="EMBL" id="JBHSGB010000006">
    <property type="protein sequence ID" value="MFC4654759.1"/>
    <property type="molecule type" value="Genomic_DNA"/>
</dbReference>
<dbReference type="PANTHER" id="PTHR15032">
    <property type="entry name" value="N-ACYL-PHOSPHATIDYLETHANOLAMINE-HYDROLYZING PHOSPHOLIPASE D"/>
    <property type="match status" value="1"/>
</dbReference>
<evidence type="ECO:0000259" key="1">
    <source>
        <dbReference type="Pfam" id="PF12706"/>
    </source>
</evidence>
<keyword evidence="3" id="KW-1185">Reference proteome</keyword>
<dbReference type="Gene3D" id="3.60.15.10">
    <property type="entry name" value="Ribonuclease Z/Hydroxyacylglutathione hydrolase-like"/>
    <property type="match status" value="1"/>
</dbReference>
<protein>
    <submittedName>
        <fullName evidence="2">MBL fold metallo-hydrolase</fullName>
    </submittedName>
</protein>
<proteinExistence type="predicted"/>
<organism evidence="2 3">
    <name type="scientific">Rheinheimera marina</name>
    <dbReference type="NCBI Taxonomy" id="1774958"/>
    <lineage>
        <taxon>Bacteria</taxon>
        <taxon>Pseudomonadati</taxon>
        <taxon>Pseudomonadota</taxon>
        <taxon>Gammaproteobacteria</taxon>
        <taxon>Chromatiales</taxon>
        <taxon>Chromatiaceae</taxon>
        <taxon>Rheinheimera</taxon>
    </lineage>
</organism>
<feature type="domain" description="Metallo-beta-lactamase" evidence="1">
    <location>
        <begin position="73"/>
        <end position="266"/>
    </location>
</feature>
<dbReference type="SUPFAM" id="SSF56281">
    <property type="entry name" value="Metallo-hydrolase/oxidoreductase"/>
    <property type="match status" value="1"/>
</dbReference>
<sequence length="338" mass="38313">MNSHTSPSIRVQADAQDKTAWVRILWRFLTQKVADKTPTQALPVQRPDLSGTEDLVIRFSHSTVLLRLDEQYLLLDPVFSERASPLSFAGPKRFHQLPMQICDLPEISAVLISHDHYDHLDKESVQQLDAKTRTFVVPKGVDQHLIRFGIAAEKIRVLDWWQQTRLGSLTLHATPAQHFSGRGLWDKNQTSWASFVIESSQQRVFFSGDSGYFKGFSEIGRCFGPIDLALIETGAYDEMWPDVHMQPEQSLRAHLDLQARYLMPVHNSSFDLAMHAWYEPLERLALAAEAYQVSLVTPVFGAAVKLASLQSSAATEYWWRELMPASDTLALEPLFIPA</sequence>
<dbReference type="RefSeq" id="WP_377332838.1">
    <property type="nucleotide sequence ID" value="NZ_JBHSGB010000006.1"/>
</dbReference>
<comment type="caution">
    <text evidence="2">The sequence shown here is derived from an EMBL/GenBank/DDBJ whole genome shotgun (WGS) entry which is preliminary data.</text>
</comment>
<reference evidence="3" key="1">
    <citation type="journal article" date="2019" name="Int. J. Syst. Evol. Microbiol.">
        <title>The Global Catalogue of Microorganisms (GCM) 10K type strain sequencing project: providing services to taxonomists for standard genome sequencing and annotation.</title>
        <authorList>
            <consortium name="The Broad Institute Genomics Platform"/>
            <consortium name="The Broad Institute Genome Sequencing Center for Infectious Disease"/>
            <person name="Wu L."/>
            <person name="Ma J."/>
        </authorList>
    </citation>
    <scope>NUCLEOTIDE SEQUENCE [LARGE SCALE GENOMIC DNA]</scope>
    <source>
        <strain evidence="3">DT28</strain>
    </source>
</reference>
<evidence type="ECO:0000313" key="3">
    <source>
        <dbReference type="Proteomes" id="UP001595962"/>
    </source>
</evidence>
<dbReference type="Pfam" id="PF12706">
    <property type="entry name" value="Lactamase_B_2"/>
    <property type="match status" value="1"/>
</dbReference>
<accession>A0ABV9JKJ1</accession>
<dbReference type="PANTHER" id="PTHR15032:SF4">
    <property type="entry name" value="N-ACYL-PHOSPHATIDYLETHANOLAMINE-HYDROLYZING PHOSPHOLIPASE D"/>
    <property type="match status" value="1"/>
</dbReference>
<dbReference type="Proteomes" id="UP001595962">
    <property type="component" value="Unassembled WGS sequence"/>
</dbReference>
<gene>
    <name evidence="2" type="ORF">ACFO3I_06995</name>
</gene>
<dbReference type="InterPro" id="IPR001279">
    <property type="entry name" value="Metallo-B-lactamas"/>
</dbReference>
<dbReference type="InterPro" id="IPR036866">
    <property type="entry name" value="RibonucZ/Hydroxyglut_hydro"/>
</dbReference>
<name>A0ABV9JKJ1_9GAMM</name>